<feature type="region of interest" description="Disordered" evidence="1">
    <location>
        <begin position="123"/>
        <end position="165"/>
    </location>
</feature>
<evidence type="ECO:0000313" key="3">
    <source>
        <dbReference type="Proteomes" id="UP000030106"/>
    </source>
</evidence>
<reference evidence="2 3" key="1">
    <citation type="submission" date="2012-10" db="EMBL/GenBank/DDBJ databases">
        <title>Genome sequencing and analysis of entomopathogenic fungi Beauveria bassiana D1-5.</title>
        <authorList>
            <person name="Li Q."/>
            <person name="Wang L."/>
            <person name="Zhang Z."/>
            <person name="Wang Q."/>
            <person name="Ren J."/>
            <person name="Wang M."/>
            <person name="Xu W."/>
            <person name="Wang J."/>
            <person name="Lu Y."/>
            <person name="Du Q."/>
            <person name="Sun Z."/>
        </authorList>
    </citation>
    <scope>NUCLEOTIDE SEQUENCE [LARGE SCALE GENOMIC DNA]</scope>
    <source>
        <strain evidence="2 3">D1-5</strain>
    </source>
</reference>
<protein>
    <submittedName>
        <fullName evidence="2">Uncharacterized protein</fullName>
    </submittedName>
</protein>
<name>A0A0A2VMI2_BEABA</name>
<dbReference type="OrthoDB" id="4869920at2759"/>
<dbReference type="EMBL" id="ANFO01000680">
    <property type="protein sequence ID" value="KGQ07537.1"/>
    <property type="molecule type" value="Genomic_DNA"/>
</dbReference>
<dbReference type="Proteomes" id="UP000030106">
    <property type="component" value="Unassembled WGS sequence"/>
</dbReference>
<evidence type="ECO:0000256" key="1">
    <source>
        <dbReference type="SAM" id="MobiDB-lite"/>
    </source>
</evidence>
<comment type="caution">
    <text evidence="2">The sequence shown here is derived from an EMBL/GenBank/DDBJ whole genome shotgun (WGS) entry which is preliminary data.</text>
</comment>
<organism evidence="2 3">
    <name type="scientific">Beauveria bassiana D1-5</name>
    <dbReference type="NCBI Taxonomy" id="1245745"/>
    <lineage>
        <taxon>Eukaryota</taxon>
        <taxon>Fungi</taxon>
        <taxon>Dikarya</taxon>
        <taxon>Ascomycota</taxon>
        <taxon>Pezizomycotina</taxon>
        <taxon>Sordariomycetes</taxon>
        <taxon>Hypocreomycetidae</taxon>
        <taxon>Hypocreales</taxon>
        <taxon>Cordycipitaceae</taxon>
        <taxon>Beauveria</taxon>
    </lineage>
</organism>
<dbReference type="HOGENOM" id="CLU_1610461_0_0_1"/>
<proteinExistence type="predicted"/>
<accession>A0A0A2VMI2</accession>
<evidence type="ECO:0000313" key="2">
    <source>
        <dbReference type="EMBL" id="KGQ07537.1"/>
    </source>
</evidence>
<gene>
    <name evidence="2" type="ORF">BBAD15_g7150</name>
</gene>
<feature type="compositionally biased region" description="Low complexity" evidence="1">
    <location>
        <begin position="18"/>
        <end position="44"/>
    </location>
</feature>
<feature type="region of interest" description="Disordered" evidence="1">
    <location>
        <begin position="1"/>
        <end position="51"/>
    </location>
</feature>
<dbReference type="AlphaFoldDB" id="A0A0A2VMI2"/>
<sequence>MGNDSHRKKCQSEAPRRSQFSSRHNGGSSSVSYSRSPYTPSRLSQVTNAGDISDVDVQTEALSNLSFASGQQQQQAVPVTIDTISAWVKQGGSLEAVDDGTMAMLLSQYLGLKGERSRRCRYQAPRAVPPPAPILEEEEQVEGGALDEPPSSPSRRKDRGKDRAR</sequence>